<keyword evidence="2" id="KW-0413">Isomerase</keyword>
<comment type="caution">
    <text evidence="2">The sequence shown here is derived from an EMBL/GenBank/DDBJ whole genome shotgun (WGS) entry which is preliminary data.</text>
</comment>
<dbReference type="Pfam" id="PF13580">
    <property type="entry name" value="SIS_2"/>
    <property type="match status" value="1"/>
</dbReference>
<evidence type="ECO:0000313" key="2">
    <source>
        <dbReference type="EMBL" id="RKP58304.1"/>
    </source>
</evidence>
<dbReference type="GO" id="GO:1901135">
    <property type="term" value="P:carbohydrate derivative metabolic process"/>
    <property type="evidence" value="ECO:0007669"/>
    <property type="project" value="InterPro"/>
</dbReference>
<dbReference type="Gene3D" id="3.40.50.10490">
    <property type="entry name" value="Glucose-6-phosphate isomerase like protein, domain 1"/>
    <property type="match status" value="1"/>
</dbReference>
<dbReference type="NCBIfam" id="NF002805">
    <property type="entry name" value="PRK02947.1"/>
    <property type="match status" value="1"/>
</dbReference>
<dbReference type="GO" id="GO:0097367">
    <property type="term" value="F:carbohydrate derivative binding"/>
    <property type="evidence" value="ECO:0007669"/>
    <property type="project" value="InterPro"/>
</dbReference>
<dbReference type="PANTHER" id="PTHR30390">
    <property type="entry name" value="SEDOHEPTULOSE 7-PHOSPHATE ISOMERASE / DNAA INITIATOR-ASSOCIATING FACTOR FOR REPLICATION INITIATION"/>
    <property type="match status" value="1"/>
</dbReference>
<dbReference type="AlphaFoldDB" id="A0A494Y7L8"/>
<keyword evidence="3" id="KW-1185">Reference proteome</keyword>
<dbReference type="PANTHER" id="PTHR30390:SF7">
    <property type="entry name" value="PHOSPHOHEPTOSE ISOMERASE"/>
    <property type="match status" value="1"/>
</dbReference>
<gene>
    <name evidence="2" type="ORF">D7Z26_02055</name>
</gene>
<evidence type="ECO:0000313" key="3">
    <source>
        <dbReference type="Proteomes" id="UP000282076"/>
    </source>
</evidence>
<dbReference type="InterPro" id="IPR001347">
    <property type="entry name" value="SIS_dom"/>
</dbReference>
<dbReference type="SUPFAM" id="SSF53697">
    <property type="entry name" value="SIS domain"/>
    <property type="match status" value="1"/>
</dbReference>
<proteinExistence type="predicted"/>
<evidence type="ECO:0000259" key="1">
    <source>
        <dbReference type="PROSITE" id="PS51464"/>
    </source>
</evidence>
<sequence>MSLTIFKCGATKRRVIEMDPISQYCQSVIDTVRRIQSEQHEAMTSVARLLADKTESGRSIFITGCSHSSIFAQEAYYRAGGFLLMNPIFLPGMTLEVRPVTQTSRYERIPGIAEAVLSDSPIREGDVLIIASVSGRNAVPIEMALWAKERGISVVALTSLTYSQAVTSRHPSGLRLFEVADFNLDLLCPDGDAVLEMEGLPVKTAAISTVTGITILHGVVSETLRLLIERGVTPPVFVSGNLDNGDAYNQALLEQYRSQIHYM</sequence>
<name>A0A494Y7L8_9BACL</name>
<dbReference type="GO" id="GO:0016853">
    <property type="term" value="F:isomerase activity"/>
    <property type="evidence" value="ECO:0007669"/>
    <property type="project" value="UniProtKB-KW"/>
</dbReference>
<dbReference type="CDD" id="cd05013">
    <property type="entry name" value="SIS_RpiR"/>
    <property type="match status" value="1"/>
</dbReference>
<dbReference type="InterPro" id="IPR035472">
    <property type="entry name" value="RpiR-like_SIS"/>
</dbReference>
<feature type="domain" description="SIS" evidence="1">
    <location>
        <begin position="50"/>
        <end position="229"/>
    </location>
</feature>
<dbReference type="EMBL" id="RBZM01000001">
    <property type="protein sequence ID" value="RKP58304.1"/>
    <property type="molecule type" value="Genomic_DNA"/>
</dbReference>
<reference evidence="2 3" key="1">
    <citation type="submission" date="2018-10" db="EMBL/GenBank/DDBJ databases">
        <title>Cohnella sp. M2MS4P-1, whole genome shotgun sequence.</title>
        <authorList>
            <person name="Tuo L."/>
        </authorList>
    </citation>
    <scope>NUCLEOTIDE SEQUENCE [LARGE SCALE GENOMIC DNA]</scope>
    <source>
        <strain evidence="2 3">M2MS4P-1</strain>
    </source>
</reference>
<protein>
    <submittedName>
        <fullName evidence="2">Sugar isomerase domain-containing protein</fullName>
    </submittedName>
</protein>
<dbReference type="InterPro" id="IPR050099">
    <property type="entry name" value="SIS_GmhA/DiaA_subfam"/>
</dbReference>
<dbReference type="Proteomes" id="UP000282076">
    <property type="component" value="Unassembled WGS sequence"/>
</dbReference>
<organism evidence="2 3">
    <name type="scientific">Cohnella endophytica</name>
    <dbReference type="NCBI Taxonomy" id="2419778"/>
    <lineage>
        <taxon>Bacteria</taxon>
        <taxon>Bacillati</taxon>
        <taxon>Bacillota</taxon>
        <taxon>Bacilli</taxon>
        <taxon>Bacillales</taxon>
        <taxon>Paenibacillaceae</taxon>
        <taxon>Cohnella</taxon>
    </lineage>
</organism>
<accession>A0A494Y7L8</accession>
<dbReference type="PROSITE" id="PS51464">
    <property type="entry name" value="SIS"/>
    <property type="match status" value="1"/>
</dbReference>
<dbReference type="InterPro" id="IPR046348">
    <property type="entry name" value="SIS_dom_sf"/>
</dbReference>